<dbReference type="SUPFAM" id="SSF52980">
    <property type="entry name" value="Restriction endonuclease-like"/>
    <property type="match status" value="1"/>
</dbReference>
<proteinExistence type="predicted"/>
<sequence length="241" mass="26681">MTWDYSSELSVGPGSVDAVQSVGSTATVGPVSEAYDWSWLRAGVSEIDMDTYLAMPEDLSRVIEVKDGLPVHCESLSPNHIAITDAIKQSLREAVRKRDHGQPCLKASGELDMLVSEVPFNFRRPDAIVYRCIDDPRDKWKTKPTAADTLLVVEVVSPATVTADCVDKRAEYARLGIEQYWIVRMENNDGRVKSIEILRLNTAGVYVTTETRFRSHSPIAVAITDPLDVGITWDALDADLD</sequence>
<dbReference type="Pfam" id="PF05685">
    <property type="entry name" value="Uma2"/>
    <property type="match status" value="1"/>
</dbReference>
<dbReference type="RefSeq" id="WP_189026144.1">
    <property type="nucleotide sequence ID" value="NZ_BMNE01000002.1"/>
</dbReference>
<evidence type="ECO:0000259" key="1">
    <source>
        <dbReference type="Pfam" id="PF05685"/>
    </source>
</evidence>
<name>A0ABQ2KAF5_9NOCA</name>
<accession>A0ABQ2KAF5</accession>
<evidence type="ECO:0000313" key="2">
    <source>
        <dbReference type="EMBL" id="GGN74991.1"/>
    </source>
</evidence>
<dbReference type="PANTHER" id="PTHR34107">
    <property type="entry name" value="SLL0198 PROTEIN-RELATED"/>
    <property type="match status" value="1"/>
</dbReference>
<dbReference type="PANTHER" id="PTHR34107:SF2">
    <property type="entry name" value="SLL0888 PROTEIN"/>
    <property type="match status" value="1"/>
</dbReference>
<organism evidence="2 3">
    <name type="scientific">Nocardia rhizosphaerihabitans</name>
    <dbReference type="NCBI Taxonomy" id="1691570"/>
    <lineage>
        <taxon>Bacteria</taxon>
        <taxon>Bacillati</taxon>
        <taxon>Actinomycetota</taxon>
        <taxon>Actinomycetes</taxon>
        <taxon>Mycobacteriales</taxon>
        <taxon>Nocardiaceae</taxon>
        <taxon>Nocardia</taxon>
    </lineage>
</organism>
<dbReference type="Proteomes" id="UP000658127">
    <property type="component" value="Unassembled WGS sequence"/>
</dbReference>
<reference evidence="3" key="1">
    <citation type="journal article" date="2019" name="Int. J. Syst. Evol. Microbiol.">
        <title>The Global Catalogue of Microorganisms (GCM) 10K type strain sequencing project: providing services to taxonomists for standard genome sequencing and annotation.</title>
        <authorList>
            <consortium name="The Broad Institute Genomics Platform"/>
            <consortium name="The Broad Institute Genome Sequencing Center for Infectious Disease"/>
            <person name="Wu L."/>
            <person name="Ma J."/>
        </authorList>
    </citation>
    <scope>NUCLEOTIDE SEQUENCE [LARGE SCALE GENOMIC DNA]</scope>
    <source>
        <strain evidence="3">CGMCC 4.7329</strain>
    </source>
</reference>
<evidence type="ECO:0000313" key="3">
    <source>
        <dbReference type="Proteomes" id="UP000658127"/>
    </source>
</evidence>
<dbReference type="Gene3D" id="3.90.1570.10">
    <property type="entry name" value="tt1808, chain A"/>
    <property type="match status" value="1"/>
</dbReference>
<protein>
    <recommendedName>
        <fullName evidence="1">Putative restriction endonuclease domain-containing protein</fullName>
    </recommendedName>
</protein>
<gene>
    <name evidence="2" type="ORF">GCM10011610_18960</name>
</gene>
<feature type="domain" description="Putative restriction endonuclease" evidence="1">
    <location>
        <begin position="50"/>
        <end position="212"/>
    </location>
</feature>
<dbReference type="CDD" id="cd06260">
    <property type="entry name" value="DUF820-like"/>
    <property type="match status" value="1"/>
</dbReference>
<keyword evidence="3" id="KW-1185">Reference proteome</keyword>
<comment type="caution">
    <text evidence="2">The sequence shown here is derived from an EMBL/GenBank/DDBJ whole genome shotgun (WGS) entry which is preliminary data.</text>
</comment>
<dbReference type="InterPro" id="IPR011335">
    <property type="entry name" value="Restrct_endonuc-II-like"/>
</dbReference>
<dbReference type="InterPro" id="IPR008538">
    <property type="entry name" value="Uma2"/>
</dbReference>
<dbReference type="EMBL" id="BMNE01000002">
    <property type="protein sequence ID" value="GGN74991.1"/>
    <property type="molecule type" value="Genomic_DNA"/>
</dbReference>
<dbReference type="InterPro" id="IPR012296">
    <property type="entry name" value="Nuclease_put_TT1808"/>
</dbReference>